<proteinExistence type="predicted"/>
<evidence type="ECO:0000313" key="2">
    <source>
        <dbReference type="Proteomes" id="UP001472677"/>
    </source>
</evidence>
<dbReference type="Proteomes" id="UP001472677">
    <property type="component" value="Unassembled WGS sequence"/>
</dbReference>
<dbReference type="EMBL" id="JBBPBM010000003">
    <property type="protein sequence ID" value="KAK8593731.1"/>
    <property type="molecule type" value="Genomic_DNA"/>
</dbReference>
<reference evidence="1 2" key="1">
    <citation type="journal article" date="2024" name="G3 (Bethesda)">
        <title>Genome assembly of Hibiscus sabdariffa L. provides insights into metabolisms of medicinal natural products.</title>
        <authorList>
            <person name="Kim T."/>
        </authorList>
    </citation>
    <scope>NUCLEOTIDE SEQUENCE [LARGE SCALE GENOMIC DNA]</scope>
    <source>
        <strain evidence="1">TK-2024</strain>
        <tissue evidence="1">Old leaves</tissue>
    </source>
</reference>
<comment type="caution">
    <text evidence="1">The sequence shown here is derived from an EMBL/GenBank/DDBJ whole genome shotgun (WGS) entry which is preliminary data.</text>
</comment>
<sequence length="198" mass="21697">MYRSANCLSAIPPFCSIGLNGKFFNLEISKAKFEDERCWIDNEKSDWHLYCNSTSPCSSSRIQCVGKELSGDLKNLENEEMHLMSQKACAIAGVGNLGVDVEVFNNVGDLNLDPTQTNLAKIANGIGKNLRPIQLDELPTSRVLGLENGPNGNEVLFDVHVVAASTSNLSLGHSVTIKPMYDSLSRLYSIKPKLITHL</sequence>
<accession>A0ABR2G3R5</accession>
<protein>
    <submittedName>
        <fullName evidence="1">Uncharacterized protein</fullName>
    </submittedName>
</protein>
<keyword evidence="2" id="KW-1185">Reference proteome</keyword>
<gene>
    <name evidence="1" type="ORF">V6N12_045806</name>
</gene>
<organism evidence="1 2">
    <name type="scientific">Hibiscus sabdariffa</name>
    <name type="common">roselle</name>
    <dbReference type="NCBI Taxonomy" id="183260"/>
    <lineage>
        <taxon>Eukaryota</taxon>
        <taxon>Viridiplantae</taxon>
        <taxon>Streptophyta</taxon>
        <taxon>Embryophyta</taxon>
        <taxon>Tracheophyta</taxon>
        <taxon>Spermatophyta</taxon>
        <taxon>Magnoliopsida</taxon>
        <taxon>eudicotyledons</taxon>
        <taxon>Gunneridae</taxon>
        <taxon>Pentapetalae</taxon>
        <taxon>rosids</taxon>
        <taxon>malvids</taxon>
        <taxon>Malvales</taxon>
        <taxon>Malvaceae</taxon>
        <taxon>Malvoideae</taxon>
        <taxon>Hibiscus</taxon>
    </lineage>
</organism>
<name>A0ABR2G3R5_9ROSI</name>
<evidence type="ECO:0000313" key="1">
    <source>
        <dbReference type="EMBL" id="KAK8593731.1"/>
    </source>
</evidence>